<accession>A0A3L6F8A3</accession>
<dbReference type="KEGG" id="zma:100304363"/>
<evidence type="ECO:0000259" key="1">
    <source>
        <dbReference type="PROSITE" id="PS50234"/>
    </source>
</evidence>
<proteinExistence type="predicted"/>
<dbReference type="SMR" id="A0A3L6F8A3"/>
<comment type="caution">
    <text evidence="2">The sequence shown here is derived from an EMBL/GenBank/DDBJ whole genome shotgun (WGS) entry which is preliminary data.</text>
</comment>
<name>A0A3L6F8A3_MAIZE</name>
<dbReference type="PANTHER" id="PTHR10579">
    <property type="entry name" value="CALCIUM-ACTIVATED CHLORIDE CHANNEL REGULATOR"/>
    <property type="match status" value="1"/>
</dbReference>
<dbReference type="Pfam" id="PF00092">
    <property type="entry name" value="VWA"/>
    <property type="match status" value="1"/>
</dbReference>
<evidence type="ECO:0000313" key="2">
    <source>
        <dbReference type="EMBL" id="PWZ28581.1"/>
    </source>
</evidence>
<evidence type="ECO:0000313" key="3">
    <source>
        <dbReference type="Proteomes" id="UP000251960"/>
    </source>
</evidence>
<dbReference type="PANTHER" id="PTHR10579:SF126">
    <property type="entry name" value="VWFA DOMAIN-CONTAINING PROTEIN"/>
    <property type="match status" value="1"/>
</dbReference>
<reference evidence="2 3" key="1">
    <citation type="journal article" date="2018" name="Nat. Genet.">
        <title>Extensive intraspecific gene order and gene structural variations between Mo17 and other maize genomes.</title>
        <authorList>
            <person name="Sun S."/>
            <person name="Zhou Y."/>
            <person name="Chen J."/>
            <person name="Shi J."/>
            <person name="Zhao H."/>
            <person name="Zhao H."/>
            <person name="Song W."/>
            <person name="Zhang M."/>
            <person name="Cui Y."/>
            <person name="Dong X."/>
            <person name="Liu H."/>
            <person name="Ma X."/>
            <person name="Jiao Y."/>
            <person name="Wang B."/>
            <person name="Wei X."/>
            <person name="Stein J.C."/>
            <person name="Glaubitz J.C."/>
            <person name="Lu F."/>
            <person name="Yu G."/>
            <person name="Liang C."/>
            <person name="Fengler K."/>
            <person name="Li B."/>
            <person name="Rafalski A."/>
            <person name="Schnable P.S."/>
            <person name="Ware D.H."/>
            <person name="Buckler E.S."/>
            <person name="Lai J."/>
        </authorList>
    </citation>
    <scope>NUCLEOTIDE SEQUENCE [LARGE SCALE GENOMIC DNA]</scope>
    <source>
        <strain evidence="3">cv. Missouri 17</strain>
        <tissue evidence="2">Seedling</tissue>
    </source>
</reference>
<protein>
    <submittedName>
        <fullName evidence="2">Inter-alpha-trypsin inhibitor heavy chain H3</fullName>
    </submittedName>
</protein>
<gene>
    <name evidence="2" type="primary">ITIH3</name>
    <name evidence="2" type="ORF">Zm00014a_014185</name>
</gene>
<dbReference type="InterPro" id="IPR051266">
    <property type="entry name" value="CLCR"/>
</dbReference>
<feature type="domain" description="VWFA" evidence="1">
    <location>
        <begin position="45"/>
        <end position="224"/>
    </location>
</feature>
<dbReference type="EMBL" id="NCVQ01000005">
    <property type="protein sequence ID" value="PWZ28581.1"/>
    <property type="molecule type" value="Genomic_DNA"/>
</dbReference>
<sequence length="459" mass="51487">MAPHGDIDLAKAYHHVTVSMREHTEKVMVKLTAPHTGKGDTAPLDIVVVLDISGSMRGTKLEHMKHAMTRFIIEKLGIRGDRLAIITFESKAHKVFDLSSMLPDQVKKAVAVVEGLKAGGDTNIKAGLEAGLDVLKTRRGHSHNASCIFLMSDGHENVDKARTLLDRVGEHSVVTFGFGEKSDEQLLYDIAYHSHAGTYHHVREKEDENQLMKAFAFLAIYRSISMLDLKVTVSAHKEAAGAIIRGVDPCRYRVDGPHGDGSFTVHFGDLAREESRRILVDVQLPQVQHEQKDKPVIHVKYEYSSPKKVKVTNTLDIKMNRVQNPGQAAMNPNVSRELARRAQVEHLRKVMDLANKKNLGAAKDEVERARNALNSITHDTDDAVDSLFNELDNIEEFLETYDIYNKLGRSYLLACISSHERQRYAERGGAAPVDLYLTQRMNKYLDQAHKVHKNPKTKI</sequence>
<dbReference type="ExpressionAtlas" id="A0A3L6F8A3">
    <property type="expression patterns" value="baseline and differential"/>
</dbReference>
<dbReference type="Proteomes" id="UP000251960">
    <property type="component" value="Chromosome 4"/>
</dbReference>
<dbReference type="Pfam" id="PF14624">
    <property type="entry name" value="Vwaint"/>
    <property type="match status" value="1"/>
</dbReference>
<dbReference type="SMART" id="SM00327">
    <property type="entry name" value="VWA"/>
    <property type="match status" value="1"/>
</dbReference>
<dbReference type="Gene3D" id="3.40.50.410">
    <property type="entry name" value="von Willebrand factor, type A domain"/>
    <property type="match status" value="1"/>
</dbReference>
<dbReference type="AlphaFoldDB" id="A0A3L6F8A3"/>
<organism evidence="2 3">
    <name type="scientific">Zea mays</name>
    <name type="common">Maize</name>
    <dbReference type="NCBI Taxonomy" id="4577"/>
    <lineage>
        <taxon>Eukaryota</taxon>
        <taxon>Viridiplantae</taxon>
        <taxon>Streptophyta</taxon>
        <taxon>Embryophyta</taxon>
        <taxon>Tracheophyta</taxon>
        <taxon>Spermatophyta</taxon>
        <taxon>Magnoliopsida</taxon>
        <taxon>Liliopsida</taxon>
        <taxon>Poales</taxon>
        <taxon>Poaceae</taxon>
        <taxon>PACMAD clade</taxon>
        <taxon>Panicoideae</taxon>
        <taxon>Andropogonodae</taxon>
        <taxon>Andropogoneae</taxon>
        <taxon>Tripsacinae</taxon>
        <taxon>Zea</taxon>
    </lineage>
</organism>
<dbReference type="InterPro" id="IPR036465">
    <property type="entry name" value="vWFA_dom_sf"/>
</dbReference>
<dbReference type="InterPro" id="IPR002035">
    <property type="entry name" value="VWF_A"/>
</dbReference>
<dbReference type="PROSITE" id="PS50234">
    <property type="entry name" value="VWFA"/>
    <property type="match status" value="1"/>
</dbReference>
<dbReference type="OrthoDB" id="687730at2759"/>
<dbReference type="SUPFAM" id="SSF53300">
    <property type="entry name" value="vWA-like"/>
    <property type="match status" value="1"/>
</dbReference>
<dbReference type="InterPro" id="IPR032838">
    <property type="entry name" value="Vwaint_dom"/>
</dbReference>